<feature type="compositionally biased region" description="Polar residues" evidence="1">
    <location>
        <begin position="261"/>
        <end position="272"/>
    </location>
</feature>
<feature type="region of interest" description="Disordered" evidence="1">
    <location>
        <begin position="181"/>
        <end position="213"/>
    </location>
</feature>
<feature type="compositionally biased region" description="Basic and acidic residues" evidence="1">
    <location>
        <begin position="201"/>
        <end position="211"/>
    </location>
</feature>
<organism evidence="2">
    <name type="scientific">Blumeria graminis f. sp. tritici 96224</name>
    <dbReference type="NCBI Taxonomy" id="1268274"/>
    <lineage>
        <taxon>Eukaryota</taxon>
        <taxon>Fungi</taxon>
        <taxon>Dikarya</taxon>
        <taxon>Ascomycota</taxon>
        <taxon>Pezizomycotina</taxon>
        <taxon>Leotiomycetes</taxon>
        <taxon>Erysiphales</taxon>
        <taxon>Erysiphaceae</taxon>
        <taxon>Blumeria</taxon>
    </lineage>
</organism>
<name>A0A381L3R2_BLUGR</name>
<proteinExistence type="predicted"/>
<reference evidence="2" key="1">
    <citation type="submission" date="2018-07" db="EMBL/GenBank/DDBJ databases">
        <authorList>
            <person name="Quirk P.G."/>
            <person name="Krulwich T.A."/>
        </authorList>
    </citation>
    <scope>NUCLEOTIDE SEQUENCE</scope>
    <source>
        <strain evidence="2">96224</strain>
    </source>
</reference>
<protein>
    <submittedName>
        <fullName evidence="2">Bgt-3579</fullName>
    </submittedName>
</protein>
<dbReference type="EMBL" id="UIGY01000025">
    <property type="protein sequence ID" value="SUZ08559.1"/>
    <property type="molecule type" value="Genomic_DNA"/>
</dbReference>
<dbReference type="AlphaFoldDB" id="A0A381L3R2"/>
<dbReference type="OrthoDB" id="5204927at2759"/>
<sequence>MLSTSKKPTGKKRVSKQNEPFDAEDLCRRLTAHIVEQKSKTEKRRESRGISMGTHEEDSRVNICNSTNYTVAPESTITQPQVRSSHEAIKAPHKGYRGATHQKISSKGNNKSEKYLGNDQHDTHHCTNRHRNLHKRDQALESWQDECIKGGTYHPMEHAYSKSTCDGPGASDDGEIYWQGTNRSHKMKGSSRGGRNIGWLKRGDTGRKDKVTSSPLLKRMETSWILMVRKIPKFQNSESNSPDSTDSLPSPPATKPGGRNSFLNRFLKNSSI</sequence>
<feature type="region of interest" description="Disordered" evidence="1">
    <location>
        <begin position="234"/>
        <end position="272"/>
    </location>
</feature>
<feature type="compositionally biased region" description="Low complexity" evidence="1">
    <location>
        <begin position="239"/>
        <end position="248"/>
    </location>
</feature>
<evidence type="ECO:0000256" key="1">
    <source>
        <dbReference type="SAM" id="MobiDB-lite"/>
    </source>
</evidence>
<evidence type="ECO:0000313" key="2">
    <source>
        <dbReference type="EMBL" id="SUZ08559.1"/>
    </source>
</evidence>
<feature type="compositionally biased region" description="Polar residues" evidence="1">
    <location>
        <begin position="62"/>
        <end position="83"/>
    </location>
</feature>
<gene>
    <name evidence="2" type="ORF">BGT96224V2_LOCUS1721</name>
</gene>
<feature type="region of interest" description="Disordered" evidence="1">
    <location>
        <begin position="1"/>
        <end position="113"/>
    </location>
</feature>
<accession>A0A381L3R2</accession>
<feature type="compositionally biased region" description="Basic and acidic residues" evidence="1">
    <location>
        <begin position="35"/>
        <end position="60"/>
    </location>
</feature>